<comment type="caution">
    <text evidence="7">The sequence shown here is derived from an EMBL/GenBank/DDBJ whole genome shotgun (WGS) entry which is preliminary data.</text>
</comment>
<reference evidence="7" key="1">
    <citation type="journal article" date="2023" name="Insect Mol. Biol.">
        <title>Genome sequencing provides insights into the evolution of gene families encoding plant cell wall-degrading enzymes in longhorned beetles.</title>
        <authorList>
            <person name="Shin N.R."/>
            <person name="Okamura Y."/>
            <person name="Kirsch R."/>
            <person name="Pauchet Y."/>
        </authorList>
    </citation>
    <scope>NUCLEOTIDE SEQUENCE</scope>
    <source>
        <strain evidence="7">AMC_N1</strain>
    </source>
</reference>
<organism evidence="7 8">
    <name type="scientific">Aromia moschata</name>
    <dbReference type="NCBI Taxonomy" id="1265417"/>
    <lineage>
        <taxon>Eukaryota</taxon>
        <taxon>Metazoa</taxon>
        <taxon>Ecdysozoa</taxon>
        <taxon>Arthropoda</taxon>
        <taxon>Hexapoda</taxon>
        <taxon>Insecta</taxon>
        <taxon>Pterygota</taxon>
        <taxon>Neoptera</taxon>
        <taxon>Endopterygota</taxon>
        <taxon>Coleoptera</taxon>
        <taxon>Polyphaga</taxon>
        <taxon>Cucujiformia</taxon>
        <taxon>Chrysomeloidea</taxon>
        <taxon>Cerambycidae</taxon>
        <taxon>Cerambycinae</taxon>
        <taxon>Callichromatini</taxon>
        <taxon>Aromia</taxon>
    </lineage>
</organism>
<dbReference type="AlphaFoldDB" id="A0AAV8X015"/>
<keyword evidence="4" id="KW-0560">Oxidoreductase</keyword>
<dbReference type="SUPFAM" id="SSF51735">
    <property type="entry name" value="NAD(P)-binding Rossmann-fold domains"/>
    <property type="match status" value="1"/>
</dbReference>
<dbReference type="Gene3D" id="3.40.50.720">
    <property type="entry name" value="NAD(P)-binding Rossmann-like Domain"/>
    <property type="match status" value="1"/>
</dbReference>
<evidence type="ECO:0000259" key="6">
    <source>
        <dbReference type="Pfam" id="PF00056"/>
    </source>
</evidence>
<dbReference type="GO" id="GO:0006099">
    <property type="term" value="P:tricarboxylic acid cycle"/>
    <property type="evidence" value="ECO:0007669"/>
    <property type="project" value="UniProtKB-KW"/>
</dbReference>
<dbReference type="Pfam" id="PF00056">
    <property type="entry name" value="Ldh_1_N"/>
    <property type="match status" value="1"/>
</dbReference>
<accession>A0AAV8X015</accession>
<evidence type="ECO:0000313" key="7">
    <source>
        <dbReference type="EMBL" id="KAJ8932054.1"/>
    </source>
</evidence>
<protein>
    <recommendedName>
        <fullName evidence="2">Malate dehydrogenase, mitochondrial</fullName>
        <ecNumber evidence="1">1.1.1.37</ecNumber>
    </recommendedName>
</protein>
<evidence type="ECO:0000256" key="4">
    <source>
        <dbReference type="ARBA" id="ARBA00023002"/>
    </source>
</evidence>
<name>A0AAV8X015_9CUCU</name>
<dbReference type="InterPro" id="IPR036291">
    <property type="entry name" value="NAD(P)-bd_dom_sf"/>
</dbReference>
<dbReference type="EMBL" id="JAPWTK010001634">
    <property type="protein sequence ID" value="KAJ8932054.1"/>
    <property type="molecule type" value="Genomic_DNA"/>
</dbReference>
<evidence type="ECO:0000313" key="8">
    <source>
        <dbReference type="Proteomes" id="UP001162162"/>
    </source>
</evidence>
<evidence type="ECO:0000256" key="5">
    <source>
        <dbReference type="ARBA" id="ARBA00023027"/>
    </source>
</evidence>
<keyword evidence="8" id="KW-1185">Reference proteome</keyword>
<keyword evidence="3" id="KW-0816">Tricarboxylic acid cycle</keyword>
<dbReference type="EC" id="1.1.1.37" evidence="1"/>
<evidence type="ECO:0000256" key="1">
    <source>
        <dbReference type="ARBA" id="ARBA00012995"/>
    </source>
</evidence>
<keyword evidence="5" id="KW-0520">NAD</keyword>
<evidence type="ECO:0000256" key="2">
    <source>
        <dbReference type="ARBA" id="ARBA00016075"/>
    </source>
</evidence>
<dbReference type="GO" id="GO:0030060">
    <property type="term" value="F:L-malate dehydrogenase (NAD+) activity"/>
    <property type="evidence" value="ECO:0007669"/>
    <property type="project" value="UniProtKB-EC"/>
</dbReference>
<gene>
    <name evidence="7" type="ORF">NQ318_017272</name>
</gene>
<sequence length="129" mass="14221">WKNTGLLLKQNPLIGELRLYDKSNAICAVGEDLSHIDTKTKWALQFCGMPITDANIVVTVGGCKTSHKETATELFEKNVDDVRITALHMIEFNPNAVFCIAKPPYRALVPLVSEEYKKAVCTTAEGLLA</sequence>
<dbReference type="PANTHER" id="PTHR11540:SF16">
    <property type="entry name" value="MALATE DEHYDROGENASE, MITOCHONDRIAL"/>
    <property type="match status" value="1"/>
</dbReference>
<proteinExistence type="predicted"/>
<dbReference type="GO" id="GO:0005739">
    <property type="term" value="C:mitochondrion"/>
    <property type="evidence" value="ECO:0007669"/>
    <property type="project" value="TreeGrafter"/>
</dbReference>
<dbReference type="InterPro" id="IPR001236">
    <property type="entry name" value="Lactate/malate_DH_N"/>
</dbReference>
<feature type="non-terminal residue" evidence="7">
    <location>
        <position position="1"/>
    </location>
</feature>
<dbReference type="PANTHER" id="PTHR11540">
    <property type="entry name" value="MALATE AND LACTATE DEHYDROGENASE"/>
    <property type="match status" value="1"/>
</dbReference>
<dbReference type="Proteomes" id="UP001162162">
    <property type="component" value="Unassembled WGS sequence"/>
</dbReference>
<feature type="domain" description="Lactate/malate dehydrogenase N-terminal" evidence="6">
    <location>
        <begin position="4"/>
        <end position="109"/>
    </location>
</feature>
<evidence type="ECO:0000256" key="3">
    <source>
        <dbReference type="ARBA" id="ARBA00022532"/>
    </source>
</evidence>